<dbReference type="AlphaFoldDB" id="A0A4Y2V2J1"/>
<evidence type="ECO:0000313" key="2">
    <source>
        <dbReference type="EMBL" id="GBO18731.1"/>
    </source>
</evidence>
<accession>A0A4Y2V2J1</accession>
<reference evidence="2 3" key="1">
    <citation type="journal article" date="2019" name="Sci. Rep.">
        <title>Orb-weaving spider Araneus ventricosus genome elucidates the spidroin gene catalogue.</title>
        <authorList>
            <person name="Kono N."/>
            <person name="Nakamura H."/>
            <person name="Ohtoshi R."/>
            <person name="Moran D.A.P."/>
            <person name="Shinohara A."/>
            <person name="Yoshida Y."/>
            <person name="Fujiwara M."/>
            <person name="Mori M."/>
            <person name="Tomita M."/>
            <person name="Arakawa K."/>
        </authorList>
    </citation>
    <scope>NUCLEOTIDE SEQUENCE [LARGE SCALE GENOMIC DNA]</scope>
</reference>
<feature type="compositionally biased region" description="Basic and acidic residues" evidence="1">
    <location>
        <begin position="1"/>
        <end position="13"/>
    </location>
</feature>
<protein>
    <recommendedName>
        <fullName evidence="4">C2H2-type domain-containing protein</fullName>
    </recommendedName>
</protein>
<feature type="region of interest" description="Disordered" evidence="1">
    <location>
        <begin position="1"/>
        <end position="59"/>
    </location>
</feature>
<feature type="compositionally biased region" description="Basic and acidic residues" evidence="1">
    <location>
        <begin position="32"/>
        <end position="55"/>
    </location>
</feature>
<dbReference type="InterPro" id="IPR036236">
    <property type="entry name" value="Znf_C2H2_sf"/>
</dbReference>
<sequence length="100" mass="10975">MEEQEKSPEHDASDDSVSPKSTSADLDEELLEYAKEFSDSTDLDEHLSNHADDGQHQCQGCKKTFSDKNGLSTGMALEFARREDTICPTGGHDLPDRGTS</sequence>
<evidence type="ECO:0000313" key="3">
    <source>
        <dbReference type="Proteomes" id="UP000499080"/>
    </source>
</evidence>
<keyword evidence="3" id="KW-1185">Reference proteome</keyword>
<organism evidence="2 3">
    <name type="scientific">Araneus ventricosus</name>
    <name type="common">Orbweaver spider</name>
    <name type="synonym">Epeira ventricosa</name>
    <dbReference type="NCBI Taxonomy" id="182803"/>
    <lineage>
        <taxon>Eukaryota</taxon>
        <taxon>Metazoa</taxon>
        <taxon>Ecdysozoa</taxon>
        <taxon>Arthropoda</taxon>
        <taxon>Chelicerata</taxon>
        <taxon>Arachnida</taxon>
        <taxon>Araneae</taxon>
        <taxon>Araneomorphae</taxon>
        <taxon>Entelegynae</taxon>
        <taxon>Araneoidea</taxon>
        <taxon>Araneidae</taxon>
        <taxon>Araneus</taxon>
    </lineage>
</organism>
<evidence type="ECO:0008006" key="4">
    <source>
        <dbReference type="Google" id="ProtNLM"/>
    </source>
</evidence>
<feature type="non-terminal residue" evidence="2">
    <location>
        <position position="100"/>
    </location>
</feature>
<feature type="compositionally biased region" description="Polar residues" evidence="1">
    <location>
        <begin position="15"/>
        <end position="24"/>
    </location>
</feature>
<evidence type="ECO:0000256" key="1">
    <source>
        <dbReference type="SAM" id="MobiDB-lite"/>
    </source>
</evidence>
<gene>
    <name evidence="2" type="ORF">AVEN_21858_1</name>
</gene>
<comment type="caution">
    <text evidence="2">The sequence shown here is derived from an EMBL/GenBank/DDBJ whole genome shotgun (WGS) entry which is preliminary data.</text>
</comment>
<dbReference type="Proteomes" id="UP000499080">
    <property type="component" value="Unassembled WGS sequence"/>
</dbReference>
<dbReference type="EMBL" id="BGPR01042326">
    <property type="protein sequence ID" value="GBO18731.1"/>
    <property type="molecule type" value="Genomic_DNA"/>
</dbReference>
<dbReference type="SUPFAM" id="SSF57667">
    <property type="entry name" value="beta-beta-alpha zinc fingers"/>
    <property type="match status" value="1"/>
</dbReference>
<name>A0A4Y2V2J1_ARAVE</name>
<dbReference type="Gene3D" id="3.30.160.60">
    <property type="entry name" value="Classic Zinc Finger"/>
    <property type="match status" value="1"/>
</dbReference>
<proteinExistence type="predicted"/>